<dbReference type="PROSITE" id="PS51387">
    <property type="entry name" value="FAD_PCMH"/>
    <property type="match status" value="1"/>
</dbReference>
<dbReference type="Gene3D" id="3.40.462.20">
    <property type="match status" value="1"/>
</dbReference>
<dbReference type="GO" id="GO:0071949">
    <property type="term" value="F:FAD binding"/>
    <property type="evidence" value="ECO:0007669"/>
    <property type="project" value="InterPro"/>
</dbReference>
<protein>
    <recommendedName>
        <fullName evidence="4">FAD-binding PCMH-type domain-containing protein</fullName>
    </recommendedName>
</protein>
<dbReference type="eggNOG" id="ENOG502R8I5">
    <property type="taxonomic scope" value="Eukaryota"/>
</dbReference>
<dbReference type="STRING" id="573729.G2QDF5"/>
<proteinExistence type="inferred from homology"/>
<keyword evidence="6" id="KW-1185">Reference proteome</keyword>
<dbReference type="AlphaFoldDB" id="G2QDF5"/>
<comment type="similarity">
    <text evidence="1">Belongs to the oxygen-dependent FAD-linked oxidoreductase family.</text>
</comment>
<feature type="chain" id="PRO_5003435488" description="FAD-binding PCMH-type domain-containing protein" evidence="3">
    <location>
        <begin position="23"/>
        <end position="581"/>
    </location>
</feature>
<evidence type="ECO:0000313" key="6">
    <source>
        <dbReference type="Proteomes" id="UP000007322"/>
    </source>
</evidence>
<dbReference type="GO" id="GO:0016491">
    <property type="term" value="F:oxidoreductase activity"/>
    <property type="evidence" value="ECO:0007669"/>
    <property type="project" value="UniProtKB-KW"/>
</dbReference>
<dbReference type="VEuPathDB" id="FungiDB:MYCTH_2110653"/>
<dbReference type="InterPro" id="IPR006094">
    <property type="entry name" value="Oxid_FAD_bind_N"/>
</dbReference>
<evidence type="ECO:0000259" key="4">
    <source>
        <dbReference type="PROSITE" id="PS51387"/>
    </source>
</evidence>
<dbReference type="Proteomes" id="UP000007322">
    <property type="component" value="Chromosome 3"/>
</dbReference>
<dbReference type="InterPro" id="IPR036318">
    <property type="entry name" value="FAD-bd_PCMH-like_sf"/>
</dbReference>
<dbReference type="Pfam" id="PF01565">
    <property type="entry name" value="FAD_binding_4"/>
    <property type="match status" value="1"/>
</dbReference>
<dbReference type="InParanoid" id="G2QDF5"/>
<accession>G2QDF5</accession>
<dbReference type="OMA" id="LNEMDPW"/>
<name>G2QDF5_THET4</name>
<dbReference type="InterPro" id="IPR016166">
    <property type="entry name" value="FAD-bd_PCMH"/>
</dbReference>
<gene>
    <name evidence="5" type="ORF">MYCTH_2110653</name>
</gene>
<dbReference type="HOGENOM" id="CLU_018354_4_2_1"/>
<dbReference type="Pfam" id="PF08031">
    <property type="entry name" value="BBE"/>
    <property type="match status" value="1"/>
</dbReference>
<dbReference type="PANTHER" id="PTHR13878">
    <property type="entry name" value="GULONOLACTONE OXIDASE"/>
    <property type="match status" value="1"/>
</dbReference>
<reference evidence="5 6" key="1">
    <citation type="journal article" date="2011" name="Nat. Biotechnol.">
        <title>Comparative genomic analysis of the thermophilic biomass-degrading fungi Myceliophthora thermophila and Thielavia terrestris.</title>
        <authorList>
            <person name="Berka R.M."/>
            <person name="Grigoriev I.V."/>
            <person name="Otillar R."/>
            <person name="Salamov A."/>
            <person name="Grimwood J."/>
            <person name="Reid I."/>
            <person name="Ishmael N."/>
            <person name="John T."/>
            <person name="Darmond C."/>
            <person name="Moisan M.-C."/>
            <person name="Henrissat B."/>
            <person name="Coutinho P.M."/>
            <person name="Lombard V."/>
            <person name="Natvig D.O."/>
            <person name="Lindquist E."/>
            <person name="Schmutz J."/>
            <person name="Lucas S."/>
            <person name="Harris P."/>
            <person name="Powlowski J."/>
            <person name="Bellemare A."/>
            <person name="Taylor D."/>
            <person name="Butler G."/>
            <person name="de Vries R.P."/>
            <person name="Allijn I.E."/>
            <person name="van den Brink J."/>
            <person name="Ushinsky S."/>
            <person name="Storms R."/>
            <person name="Powell A.J."/>
            <person name="Paulsen I.T."/>
            <person name="Elbourne L.D.H."/>
            <person name="Baker S.E."/>
            <person name="Magnuson J."/>
            <person name="LaBoissiere S."/>
            <person name="Clutterbuck A.J."/>
            <person name="Martinez D."/>
            <person name="Wogulis M."/>
            <person name="de Leon A.L."/>
            <person name="Rey M.W."/>
            <person name="Tsang A."/>
        </authorList>
    </citation>
    <scope>NUCLEOTIDE SEQUENCE [LARGE SCALE GENOMIC DNA]</scope>
    <source>
        <strain evidence="6">ATCC 42464 / BCRC 31852 / DSM 1799</strain>
    </source>
</reference>
<dbReference type="RefSeq" id="XP_003663565.1">
    <property type="nucleotide sequence ID" value="XM_003663517.1"/>
</dbReference>
<dbReference type="SUPFAM" id="SSF56176">
    <property type="entry name" value="FAD-binding/transporter-associated domain-like"/>
    <property type="match status" value="1"/>
</dbReference>
<dbReference type="EMBL" id="CP003004">
    <property type="protein sequence ID" value="AEO58320.1"/>
    <property type="molecule type" value="Genomic_DNA"/>
</dbReference>
<dbReference type="InterPro" id="IPR012951">
    <property type="entry name" value="BBE"/>
</dbReference>
<evidence type="ECO:0000256" key="1">
    <source>
        <dbReference type="ARBA" id="ARBA00005466"/>
    </source>
</evidence>
<evidence type="ECO:0000256" key="2">
    <source>
        <dbReference type="ARBA" id="ARBA00023002"/>
    </source>
</evidence>
<dbReference type="OrthoDB" id="9983560at2759"/>
<organism evidence="5 6">
    <name type="scientific">Thermothelomyces thermophilus (strain ATCC 42464 / BCRC 31852 / DSM 1799)</name>
    <name type="common">Sporotrichum thermophile</name>
    <dbReference type="NCBI Taxonomy" id="573729"/>
    <lineage>
        <taxon>Eukaryota</taxon>
        <taxon>Fungi</taxon>
        <taxon>Dikarya</taxon>
        <taxon>Ascomycota</taxon>
        <taxon>Pezizomycotina</taxon>
        <taxon>Sordariomycetes</taxon>
        <taxon>Sordariomycetidae</taxon>
        <taxon>Sordariales</taxon>
        <taxon>Chaetomiaceae</taxon>
        <taxon>Thermothelomyces</taxon>
    </lineage>
</organism>
<dbReference type="Gene3D" id="3.30.465.10">
    <property type="match status" value="1"/>
</dbReference>
<evidence type="ECO:0000256" key="3">
    <source>
        <dbReference type="SAM" id="SignalP"/>
    </source>
</evidence>
<feature type="signal peptide" evidence="3">
    <location>
        <begin position="1"/>
        <end position="22"/>
    </location>
</feature>
<keyword evidence="2" id="KW-0560">Oxidoreductase</keyword>
<evidence type="ECO:0000313" key="5">
    <source>
        <dbReference type="EMBL" id="AEO58320.1"/>
    </source>
</evidence>
<dbReference type="KEGG" id="mtm:MYCTH_2110653"/>
<dbReference type="InterPro" id="IPR016169">
    <property type="entry name" value="FAD-bd_PCMH_sub2"/>
</dbReference>
<keyword evidence="3" id="KW-0732">Signal</keyword>
<feature type="domain" description="FAD-binding PCMH-type" evidence="4">
    <location>
        <begin position="122"/>
        <end position="301"/>
    </location>
</feature>
<dbReference type="InterPro" id="IPR050432">
    <property type="entry name" value="FAD-linked_Oxidoreductases_BP"/>
</dbReference>
<dbReference type="GeneID" id="11509599"/>
<dbReference type="PANTHER" id="PTHR13878:SF91">
    <property type="entry name" value="FAD BINDING DOMAIN PROTEIN (AFU_ORTHOLOGUE AFUA_6G12070)-RELATED"/>
    <property type="match status" value="1"/>
</dbReference>
<sequence>MARVLSTGALLALLNFATPGLGAAHVSNCRYIPGDKGWPSQSDWAKLNRTVGGRLIATVPQAHVCHAGGPGVNQAACDALKDPLVFEKTAPAYVNKPAEIINAYWQNRSCDPFSKTSRPCVLGNYPVYSINVSGAHDAIAGLDFARRQNIRLSIQNTGHDYNGRSAGFGSLSLWMHNLQGIEVIPRYRSRAYSGPAVKLGAGVHAGVALQYLGQRGYRLVTGECGTVGVAGGYSMGGGHGPLNGAYGMASDNVLEWEVVTGDGRHIVATPEKNSDIYWAMSGGGGGSYGVALSMTARIYRDGPVLGPVLTFTAPDVGNETYWGAVDAFLKRLPGMLRGTSSSIQFSFWNNQFGALFVMPDERNSSAADAKLAPLLRDLDAIGIPYDLTVSQSETFLDYYSSWYGPLPFGYEPPSTTLNSRLVPVRVAQDDQARRQLIDAMRLTTQTGEFTVGCSAADVGSVRHPDNAVLPAWRKSVAICNVNAFWNWTAPLEQNLEVKRRMVDVYSPAWDAATPGSGVYLNEIDPWYRSDFKVNMFGSNYRRLLSIKHKYDPYHLFYGHNLVGSDDFSIDGAGRLCYSSGR</sequence>